<keyword evidence="2" id="KW-1185">Reference proteome</keyword>
<reference evidence="1" key="2">
    <citation type="submission" date="2020-11" db="EMBL/GenBank/DDBJ databases">
        <authorList>
            <person name="McCartney M.A."/>
            <person name="Auch B."/>
            <person name="Kono T."/>
            <person name="Mallez S."/>
            <person name="Becker A."/>
            <person name="Gohl D.M."/>
            <person name="Silverstein K.A.T."/>
            <person name="Koren S."/>
            <person name="Bechman K.B."/>
            <person name="Herman A."/>
            <person name="Abrahante J.E."/>
            <person name="Garbe J."/>
        </authorList>
    </citation>
    <scope>NUCLEOTIDE SEQUENCE</scope>
    <source>
        <strain evidence="1">Duluth1</strain>
        <tissue evidence="1">Whole animal</tissue>
    </source>
</reference>
<protein>
    <submittedName>
        <fullName evidence="1">Uncharacterized protein</fullName>
    </submittedName>
</protein>
<dbReference type="PANTHER" id="PTHR19963">
    <property type="entry name" value="CCHC-TYPE DOMAIN-CONTAINING PROTEIN"/>
    <property type="match status" value="1"/>
</dbReference>
<organism evidence="1 2">
    <name type="scientific">Dreissena polymorpha</name>
    <name type="common">Zebra mussel</name>
    <name type="synonym">Mytilus polymorpha</name>
    <dbReference type="NCBI Taxonomy" id="45954"/>
    <lineage>
        <taxon>Eukaryota</taxon>
        <taxon>Metazoa</taxon>
        <taxon>Spiralia</taxon>
        <taxon>Lophotrochozoa</taxon>
        <taxon>Mollusca</taxon>
        <taxon>Bivalvia</taxon>
        <taxon>Autobranchia</taxon>
        <taxon>Heteroconchia</taxon>
        <taxon>Euheterodonta</taxon>
        <taxon>Imparidentia</taxon>
        <taxon>Neoheterodontei</taxon>
        <taxon>Myida</taxon>
        <taxon>Dreissenoidea</taxon>
        <taxon>Dreissenidae</taxon>
        <taxon>Dreissena</taxon>
    </lineage>
</organism>
<dbReference type="EMBL" id="JAIWYP010000015">
    <property type="protein sequence ID" value="KAH3701105.1"/>
    <property type="molecule type" value="Genomic_DNA"/>
</dbReference>
<evidence type="ECO:0000313" key="1">
    <source>
        <dbReference type="EMBL" id="KAH3701105.1"/>
    </source>
</evidence>
<sequence>MLSDRRQKESETLGELGQYIRRLTNLAYPATPADLKETLSKVQFIDAIQGADTRLHIKQARSVNLNDVIRHAVELAAFNRAERAKSDSYVAAVSSDADTSTKHIYQRQMMIDMLEQRFDLFMSVAGTSTEI</sequence>
<dbReference type="Proteomes" id="UP000828390">
    <property type="component" value="Unassembled WGS sequence"/>
</dbReference>
<name>A0A9D3YLQ5_DREPO</name>
<dbReference type="PANTHER" id="PTHR19963:SF30">
    <property type="entry name" value="ENDONUCLEASE_EXONUCLEASE_PHOSPHATASE DOMAIN-CONTAINING PROTEIN"/>
    <property type="match status" value="1"/>
</dbReference>
<proteinExistence type="predicted"/>
<evidence type="ECO:0000313" key="2">
    <source>
        <dbReference type="Proteomes" id="UP000828390"/>
    </source>
</evidence>
<dbReference type="AlphaFoldDB" id="A0A9D3YLQ5"/>
<comment type="caution">
    <text evidence="1">The sequence shown here is derived from an EMBL/GenBank/DDBJ whole genome shotgun (WGS) entry which is preliminary data.</text>
</comment>
<accession>A0A9D3YLQ5</accession>
<reference evidence="1" key="1">
    <citation type="journal article" date="2019" name="bioRxiv">
        <title>The Genome of the Zebra Mussel, Dreissena polymorpha: A Resource for Invasive Species Research.</title>
        <authorList>
            <person name="McCartney M.A."/>
            <person name="Auch B."/>
            <person name="Kono T."/>
            <person name="Mallez S."/>
            <person name="Zhang Y."/>
            <person name="Obille A."/>
            <person name="Becker A."/>
            <person name="Abrahante J.E."/>
            <person name="Garbe J."/>
            <person name="Badalamenti J.P."/>
            <person name="Herman A."/>
            <person name="Mangelson H."/>
            <person name="Liachko I."/>
            <person name="Sullivan S."/>
            <person name="Sone E.D."/>
            <person name="Koren S."/>
            <person name="Silverstein K.A.T."/>
            <person name="Beckman K.B."/>
            <person name="Gohl D.M."/>
        </authorList>
    </citation>
    <scope>NUCLEOTIDE SEQUENCE</scope>
    <source>
        <strain evidence="1">Duluth1</strain>
        <tissue evidence="1">Whole animal</tissue>
    </source>
</reference>
<gene>
    <name evidence="1" type="ORF">DPMN_076089</name>
</gene>